<protein>
    <submittedName>
        <fullName evidence="2">Uncharacterized protein</fullName>
    </submittedName>
</protein>
<evidence type="ECO:0000313" key="2">
    <source>
        <dbReference type="EMBL" id="MBW4769482.1"/>
    </source>
</evidence>
<feature type="region of interest" description="Disordered" evidence="1">
    <location>
        <begin position="32"/>
        <end position="56"/>
    </location>
</feature>
<dbReference type="EMBL" id="JAHXCT010000004">
    <property type="protein sequence ID" value="MBW4769482.1"/>
    <property type="molecule type" value="Genomic_DNA"/>
</dbReference>
<name>A0ABS6YD44_9BACT</name>
<organism evidence="2 3">
    <name type="scientific">Hoylesella nanceiensis</name>
    <dbReference type="NCBI Taxonomy" id="425941"/>
    <lineage>
        <taxon>Bacteria</taxon>
        <taxon>Pseudomonadati</taxon>
        <taxon>Bacteroidota</taxon>
        <taxon>Bacteroidia</taxon>
        <taxon>Bacteroidales</taxon>
        <taxon>Prevotellaceae</taxon>
        <taxon>Hoylesella</taxon>
    </lineage>
</organism>
<evidence type="ECO:0000313" key="3">
    <source>
        <dbReference type="Proteomes" id="UP000788426"/>
    </source>
</evidence>
<accession>A0ABS6YD44</accession>
<sequence>MDFKKQGTEKCAYVKPQVKLFVLENELSLMAASGEPGFNGQHNNANHQEGPGEEED</sequence>
<comment type="caution">
    <text evidence="2">The sequence shown here is derived from an EMBL/GenBank/DDBJ whole genome shotgun (WGS) entry which is preliminary data.</text>
</comment>
<keyword evidence="3" id="KW-1185">Reference proteome</keyword>
<proteinExistence type="predicted"/>
<gene>
    <name evidence="2" type="ORF">KZO38_06860</name>
</gene>
<dbReference type="Proteomes" id="UP000788426">
    <property type="component" value="Unassembled WGS sequence"/>
</dbReference>
<evidence type="ECO:0000256" key="1">
    <source>
        <dbReference type="SAM" id="MobiDB-lite"/>
    </source>
</evidence>
<dbReference type="RefSeq" id="WP_219481379.1">
    <property type="nucleotide sequence ID" value="NZ_CAURBD010000005.1"/>
</dbReference>
<reference evidence="2 3" key="1">
    <citation type="submission" date="2021-07" db="EMBL/GenBank/DDBJ databases">
        <title>Genomic diversity and antimicrobial resistance of Prevotella spp. isolated from chronic lung disease airways.</title>
        <authorList>
            <person name="Webb K.A."/>
            <person name="Olagoke O.S."/>
            <person name="Baird T."/>
            <person name="Neill J."/>
            <person name="Pham A."/>
            <person name="Wells T.J."/>
            <person name="Ramsay K.A."/>
            <person name="Bell S.C."/>
            <person name="Sarovich D.S."/>
            <person name="Price E.P."/>
        </authorList>
    </citation>
    <scope>NUCLEOTIDE SEQUENCE [LARGE SCALE GENOMIC DNA]</scope>
    <source>
        <strain evidence="2 3">SCHI0011.S.12</strain>
    </source>
</reference>